<feature type="compositionally biased region" description="Polar residues" evidence="2">
    <location>
        <begin position="382"/>
        <end position="394"/>
    </location>
</feature>
<evidence type="ECO:0000313" key="5">
    <source>
        <dbReference type="Proteomes" id="UP000070501"/>
    </source>
</evidence>
<dbReference type="Pfam" id="PF00076">
    <property type="entry name" value="RRM_1"/>
    <property type="match status" value="1"/>
</dbReference>
<protein>
    <recommendedName>
        <fullName evidence="3">RRM domain-containing protein</fullName>
    </recommendedName>
</protein>
<dbReference type="AlphaFoldDB" id="A0A136JB13"/>
<dbReference type="Proteomes" id="UP000070501">
    <property type="component" value="Unassembled WGS sequence"/>
</dbReference>
<proteinExistence type="predicted"/>
<evidence type="ECO:0000256" key="2">
    <source>
        <dbReference type="SAM" id="MobiDB-lite"/>
    </source>
</evidence>
<feature type="domain" description="RRM" evidence="3">
    <location>
        <begin position="256"/>
        <end position="334"/>
    </location>
</feature>
<organism evidence="4 5">
    <name type="scientific">Microdochium bolleyi</name>
    <dbReference type="NCBI Taxonomy" id="196109"/>
    <lineage>
        <taxon>Eukaryota</taxon>
        <taxon>Fungi</taxon>
        <taxon>Dikarya</taxon>
        <taxon>Ascomycota</taxon>
        <taxon>Pezizomycotina</taxon>
        <taxon>Sordariomycetes</taxon>
        <taxon>Xylariomycetidae</taxon>
        <taxon>Xylariales</taxon>
        <taxon>Microdochiaceae</taxon>
        <taxon>Microdochium</taxon>
    </lineage>
</organism>
<dbReference type="InterPro" id="IPR035979">
    <property type="entry name" value="RBD_domain_sf"/>
</dbReference>
<dbReference type="OrthoDB" id="610462at2759"/>
<dbReference type="GO" id="GO:0005634">
    <property type="term" value="C:nucleus"/>
    <property type="evidence" value="ECO:0007669"/>
    <property type="project" value="TreeGrafter"/>
</dbReference>
<feature type="compositionally biased region" description="Basic and acidic residues" evidence="2">
    <location>
        <begin position="350"/>
        <end position="374"/>
    </location>
</feature>
<keyword evidence="1" id="KW-0694">RNA-binding</keyword>
<dbReference type="GO" id="GO:0003729">
    <property type="term" value="F:mRNA binding"/>
    <property type="evidence" value="ECO:0007669"/>
    <property type="project" value="TreeGrafter"/>
</dbReference>
<keyword evidence="5" id="KW-1185">Reference proteome</keyword>
<name>A0A136JB13_9PEZI</name>
<dbReference type="InterPro" id="IPR050374">
    <property type="entry name" value="RRT5_SRSF_SR"/>
</dbReference>
<dbReference type="SMART" id="SM00360">
    <property type="entry name" value="RRM"/>
    <property type="match status" value="2"/>
</dbReference>
<dbReference type="PANTHER" id="PTHR23003">
    <property type="entry name" value="RNA RECOGNITION MOTIF RRM DOMAIN CONTAINING PROTEIN"/>
    <property type="match status" value="1"/>
</dbReference>
<dbReference type="Gene3D" id="3.30.70.330">
    <property type="match status" value="1"/>
</dbReference>
<feature type="region of interest" description="Disordered" evidence="2">
    <location>
        <begin position="335"/>
        <end position="394"/>
    </location>
</feature>
<evidence type="ECO:0000256" key="1">
    <source>
        <dbReference type="ARBA" id="ARBA00022884"/>
    </source>
</evidence>
<dbReference type="EMBL" id="KQ964247">
    <property type="protein sequence ID" value="KXJ94238.1"/>
    <property type="molecule type" value="Genomic_DNA"/>
</dbReference>
<dbReference type="InterPro" id="IPR012677">
    <property type="entry name" value="Nucleotide-bd_a/b_plait_sf"/>
</dbReference>
<accession>A0A136JB13</accession>
<gene>
    <name evidence="4" type="ORF">Micbo1qcDRAFT_159302</name>
</gene>
<dbReference type="STRING" id="196109.A0A136JB13"/>
<sequence length="394" mass="44252">MSLPYQVPINGTYQKRIPPGSQTNLYYILLSNLPWQTSWQQLKDHVRVVCPVERVEVFNESTTGWVSVRGRDNFDAAFELLNGGIFNGRPLFADGKNATDPVMIKEPVDVADVHKHALSVSKHTRRSSPPTPHYRDVTPAVAFPVRPVHDQWLYNVHPTANNFQIDPNMHETMCAYNNDPAFHHMLDDRGFKTHRNQSTLSLRPIDYASQISCHPVRPLQSVPHQDGRLLGFGDRAQSANSRTTSSSGYEEAAGIRVVIRHIAPHVTYGEFLSLLRRKLGHDADSIVRLDLPVSDSYDSNIGFAVATFCSEHAAFRTVRKFHGLRFESRVLKAEVTPTGSHNSTRSRKPPRGEKKEIARSGSHHDNSKKSREPQEGSVIIANGSSSTRKPFQKL</sequence>
<feature type="domain" description="RRM" evidence="3">
    <location>
        <begin position="27"/>
        <end position="94"/>
    </location>
</feature>
<evidence type="ECO:0000259" key="3">
    <source>
        <dbReference type="SMART" id="SM00360"/>
    </source>
</evidence>
<dbReference type="InterPro" id="IPR000504">
    <property type="entry name" value="RRM_dom"/>
</dbReference>
<dbReference type="GO" id="GO:0005737">
    <property type="term" value="C:cytoplasm"/>
    <property type="evidence" value="ECO:0007669"/>
    <property type="project" value="TreeGrafter"/>
</dbReference>
<dbReference type="SUPFAM" id="SSF54928">
    <property type="entry name" value="RNA-binding domain, RBD"/>
    <property type="match status" value="1"/>
</dbReference>
<reference evidence="5" key="1">
    <citation type="submission" date="2016-02" db="EMBL/GenBank/DDBJ databases">
        <title>Draft genome sequence of Microdochium bolleyi, a fungal endophyte of beachgrass.</title>
        <authorList>
            <consortium name="DOE Joint Genome Institute"/>
            <person name="David A.S."/>
            <person name="May G."/>
            <person name="Haridas S."/>
            <person name="Lim J."/>
            <person name="Wang M."/>
            <person name="Labutti K."/>
            <person name="Lipzen A."/>
            <person name="Barry K."/>
            <person name="Grigoriev I.V."/>
        </authorList>
    </citation>
    <scope>NUCLEOTIDE SEQUENCE [LARGE SCALE GENOMIC DNA]</scope>
    <source>
        <strain evidence="5">J235TASD1</strain>
    </source>
</reference>
<evidence type="ECO:0000313" key="4">
    <source>
        <dbReference type="EMBL" id="KXJ94238.1"/>
    </source>
</evidence>
<dbReference type="InParanoid" id="A0A136JB13"/>